<dbReference type="InterPro" id="IPR012495">
    <property type="entry name" value="TadE-like_dom"/>
</dbReference>
<name>A0ABW1WMZ3_9HYPH</name>
<evidence type="ECO:0000256" key="1">
    <source>
        <dbReference type="SAM" id="Phobius"/>
    </source>
</evidence>
<reference evidence="4" key="1">
    <citation type="journal article" date="2019" name="Int. J. Syst. Evol. Microbiol.">
        <title>The Global Catalogue of Microorganisms (GCM) 10K type strain sequencing project: providing services to taxonomists for standard genome sequencing and annotation.</title>
        <authorList>
            <consortium name="The Broad Institute Genomics Platform"/>
            <consortium name="The Broad Institute Genome Sequencing Center for Infectious Disease"/>
            <person name="Wu L."/>
            <person name="Ma J."/>
        </authorList>
    </citation>
    <scope>NUCLEOTIDE SEQUENCE [LARGE SCALE GENOMIC DNA]</scope>
    <source>
        <strain evidence="4">CCUG 36916</strain>
    </source>
</reference>
<organism evidence="3 4">
    <name type="scientific">Methylorubrum zatmanii</name>
    <dbReference type="NCBI Taxonomy" id="29429"/>
    <lineage>
        <taxon>Bacteria</taxon>
        <taxon>Pseudomonadati</taxon>
        <taxon>Pseudomonadota</taxon>
        <taxon>Alphaproteobacteria</taxon>
        <taxon>Hyphomicrobiales</taxon>
        <taxon>Methylobacteriaceae</taxon>
        <taxon>Methylorubrum</taxon>
    </lineage>
</organism>
<dbReference type="EMBL" id="JBHSTT010000032">
    <property type="protein sequence ID" value="MFC6389571.1"/>
    <property type="molecule type" value="Genomic_DNA"/>
</dbReference>
<dbReference type="Proteomes" id="UP001596237">
    <property type="component" value="Unassembled WGS sequence"/>
</dbReference>
<dbReference type="Pfam" id="PF07811">
    <property type="entry name" value="TadE"/>
    <property type="match status" value="1"/>
</dbReference>
<proteinExistence type="predicted"/>
<evidence type="ECO:0000313" key="4">
    <source>
        <dbReference type="Proteomes" id="UP001596237"/>
    </source>
</evidence>
<gene>
    <name evidence="3" type="ORF">ACFQDP_09515</name>
</gene>
<sequence length="137" mass="14687">MTPRFITDRKGSTTVEFAFVAPLLVLIFIGFVLLLYAIWIWNALGQVATETARCVAVGSGACTKPASGCASQDAAICFLLTLAAQRGMTGLRPDLVTIDTQSVRGGRSFTSVLVTYPFPVLRQTVTIKASGDFPNLR</sequence>
<evidence type="ECO:0000259" key="2">
    <source>
        <dbReference type="Pfam" id="PF07811"/>
    </source>
</evidence>
<keyword evidence="1" id="KW-0812">Transmembrane</keyword>
<protein>
    <submittedName>
        <fullName evidence="3">TadE/TadG family type IV pilus assembly protein</fullName>
    </submittedName>
</protein>
<accession>A0ABW1WMZ3</accession>
<keyword evidence="1" id="KW-0472">Membrane</keyword>
<keyword evidence="1" id="KW-1133">Transmembrane helix</keyword>
<keyword evidence="4" id="KW-1185">Reference proteome</keyword>
<feature type="domain" description="TadE-like" evidence="2">
    <location>
        <begin position="11"/>
        <end position="53"/>
    </location>
</feature>
<dbReference type="RefSeq" id="WP_378739719.1">
    <property type="nucleotide sequence ID" value="NZ_JBHSTT010000032.1"/>
</dbReference>
<comment type="caution">
    <text evidence="3">The sequence shown here is derived from an EMBL/GenBank/DDBJ whole genome shotgun (WGS) entry which is preliminary data.</text>
</comment>
<feature type="transmembrane region" description="Helical" evidence="1">
    <location>
        <begin position="20"/>
        <end position="41"/>
    </location>
</feature>
<evidence type="ECO:0000313" key="3">
    <source>
        <dbReference type="EMBL" id="MFC6389571.1"/>
    </source>
</evidence>